<gene>
    <name evidence="2" type="ORF">GMA92_06510</name>
</gene>
<keyword evidence="2" id="KW-0489">Methyltransferase</keyword>
<dbReference type="Gene3D" id="3.40.50.150">
    <property type="entry name" value="Vaccinia Virus protein VP39"/>
    <property type="match status" value="1"/>
</dbReference>
<proteinExistence type="predicted"/>
<name>A0A9X4XCW8_9FIRM</name>
<keyword evidence="2" id="KW-0808">Transferase</keyword>
<dbReference type="GO" id="GO:0032259">
    <property type="term" value="P:methylation"/>
    <property type="evidence" value="ECO:0007669"/>
    <property type="project" value="UniProtKB-KW"/>
</dbReference>
<comment type="caution">
    <text evidence="2">The sequence shown here is derived from an EMBL/GenBank/DDBJ whole genome shotgun (WGS) entry which is preliminary data.</text>
</comment>
<accession>A0A9X4XCW8</accession>
<organism evidence="2 3">
    <name type="scientific">Turicibacter sanguinis</name>
    <dbReference type="NCBI Taxonomy" id="154288"/>
    <lineage>
        <taxon>Bacteria</taxon>
        <taxon>Bacillati</taxon>
        <taxon>Bacillota</taxon>
        <taxon>Erysipelotrichia</taxon>
        <taxon>Erysipelotrichales</taxon>
        <taxon>Turicibacteraceae</taxon>
        <taxon>Turicibacter</taxon>
    </lineage>
</organism>
<dbReference type="InterPro" id="IPR029063">
    <property type="entry name" value="SAM-dependent_MTases_sf"/>
</dbReference>
<dbReference type="Pfam" id="PF13649">
    <property type="entry name" value="Methyltransf_25"/>
    <property type="match status" value="1"/>
</dbReference>
<feature type="domain" description="Methyltransferase" evidence="1">
    <location>
        <begin position="62"/>
        <end position="159"/>
    </location>
</feature>
<dbReference type="GO" id="GO:0008168">
    <property type="term" value="F:methyltransferase activity"/>
    <property type="evidence" value="ECO:0007669"/>
    <property type="project" value="UniProtKB-KW"/>
</dbReference>
<dbReference type="AlphaFoldDB" id="A0A9X4XCW8"/>
<evidence type="ECO:0000313" key="3">
    <source>
        <dbReference type="Proteomes" id="UP000487649"/>
    </source>
</evidence>
<dbReference type="Proteomes" id="UP000487649">
    <property type="component" value="Unassembled WGS sequence"/>
</dbReference>
<protein>
    <submittedName>
        <fullName evidence="2">Methyltransferase domain-containing protein</fullName>
    </submittedName>
</protein>
<dbReference type="EMBL" id="WMQE01000011">
    <property type="protein sequence ID" value="MTK21068.1"/>
    <property type="molecule type" value="Genomic_DNA"/>
</dbReference>
<dbReference type="InterPro" id="IPR041698">
    <property type="entry name" value="Methyltransf_25"/>
</dbReference>
<evidence type="ECO:0000313" key="2">
    <source>
        <dbReference type="EMBL" id="MTK21068.1"/>
    </source>
</evidence>
<dbReference type="SUPFAM" id="SSF53335">
    <property type="entry name" value="S-adenosyl-L-methionine-dependent methyltransferases"/>
    <property type="match status" value="1"/>
</dbReference>
<sequence length="285" mass="33704">MELVRRVTSHFKFNNKSYIINLHPLNEQYYKLKMKYFNSGQHQRWISRSFFDYLNLKVDTTVLDLGCSFGVLWCQNVEKLKSYAPITLGENLLVNVRISQQNLKSRNINYPVELVDYKRLKFDDNSFNKVISRIDFEECSLSDQLIMIEECCRVVEPNGTCYFFIDNNQLTNIMNQLLYQFDSSLDIQMDPTGLERYEVESFLEKKFESIEIINYNNNSGIYEADVLINLLIAAKNLNFIDLIVKRHRIAEFTLFLTRYLEKYGPIYLNPGHKIMICNKKAQKCH</sequence>
<evidence type="ECO:0000259" key="1">
    <source>
        <dbReference type="Pfam" id="PF13649"/>
    </source>
</evidence>
<reference evidence="2 3" key="1">
    <citation type="journal article" date="2019" name="Nat. Med.">
        <title>A library of human gut bacterial isolates paired with longitudinal multiomics data enables mechanistic microbiome research.</title>
        <authorList>
            <person name="Poyet M."/>
            <person name="Groussin M."/>
            <person name="Gibbons S.M."/>
            <person name="Avila-Pacheco J."/>
            <person name="Jiang X."/>
            <person name="Kearney S.M."/>
            <person name="Perrotta A.R."/>
            <person name="Berdy B."/>
            <person name="Zhao S."/>
            <person name="Lieberman T.D."/>
            <person name="Swanson P.K."/>
            <person name="Smith M."/>
            <person name="Roesemann S."/>
            <person name="Alexander J.E."/>
            <person name="Rich S.A."/>
            <person name="Livny J."/>
            <person name="Vlamakis H."/>
            <person name="Clish C."/>
            <person name="Bullock K."/>
            <person name="Deik A."/>
            <person name="Scott J."/>
            <person name="Pierce K.A."/>
            <person name="Xavier R.J."/>
            <person name="Alm E.J."/>
        </authorList>
    </citation>
    <scope>NUCLEOTIDE SEQUENCE [LARGE SCALE GENOMIC DNA]</scope>
    <source>
        <strain evidence="2 3">BIOML-A198</strain>
    </source>
</reference>